<proteinExistence type="predicted"/>
<protein>
    <submittedName>
        <fullName evidence="3">Uncharacterized protein</fullName>
    </submittedName>
</protein>
<dbReference type="Proteomes" id="UP000683360">
    <property type="component" value="Unassembled WGS sequence"/>
</dbReference>
<evidence type="ECO:0000313" key="4">
    <source>
        <dbReference type="Proteomes" id="UP000683360"/>
    </source>
</evidence>
<reference evidence="3" key="1">
    <citation type="submission" date="2021-03" db="EMBL/GenBank/DDBJ databases">
        <authorList>
            <person name="Bekaert M."/>
        </authorList>
    </citation>
    <scope>NUCLEOTIDE SEQUENCE</scope>
</reference>
<feature type="region of interest" description="Disordered" evidence="1">
    <location>
        <begin position="61"/>
        <end position="134"/>
    </location>
</feature>
<accession>A0A8S3PY84</accession>
<feature type="chain" id="PRO_5035912529" evidence="2">
    <location>
        <begin position="24"/>
        <end position="429"/>
    </location>
</feature>
<organism evidence="3 4">
    <name type="scientific">Mytilus edulis</name>
    <name type="common">Blue mussel</name>
    <dbReference type="NCBI Taxonomy" id="6550"/>
    <lineage>
        <taxon>Eukaryota</taxon>
        <taxon>Metazoa</taxon>
        <taxon>Spiralia</taxon>
        <taxon>Lophotrochozoa</taxon>
        <taxon>Mollusca</taxon>
        <taxon>Bivalvia</taxon>
        <taxon>Autobranchia</taxon>
        <taxon>Pteriomorphia</taxon>
        <taxon>Mytilida</taxon>
        <taxon>Mytiloidea</taxon>
        <taxon>Mytilidae</taxon>
        <taxon>Mytilinae</taxon>
        <taxon>Mytilus</taxon>
    </lineage>
</organism>
<evidence type="ECO:0000256" key="1">
    <source>
        <dbReference type="SAM" id="MobiDB-lite"/>
    </source>
</evidence>
<feature type="compositionally biased region" description="Polar residues" evidence="1">
    <location>
        <begin position="105"/>
        <end position="121"/>
    </location>
</feature>
<keyword evidence="2" id="KW-0732">Signal</keyword>
<feature type="signal peptide" evidence="2">
    <location>
        <begin position="1"/>
        <end position="23"/>
    </location>
</feature>
<sequence length="429" mass="50008">MFSMVIFFLGCLVTFHSVLPVSSEFVYRCTCKESCSETEINSTITCGQYVWCCNKTLEESNDDGNEGSNDEGKSNKTVIQKGKKEERSDFSNEDAIDPANDTIRNEQGSSDIDSQKDQNYNKSEDHDKTIHRHKAVGIFQSPETSTTSILRNGIKYTFPTQKYPQVKPIISDSDKLQDRATSFRLFVDRYKHPSYSSKRWFRKDPVWHKSFGSIQMPLNNDNSYRLSQSDGDIFNGDLHHPTVSEEYQDAVWNLMKGEIRKSREPSYRHPFETGYGVTLDSRNENLNFYFNNENGKESKDISLIDILDHQIRLPTQIPFSTTTIAKKDMFSNKDHQIPLIIHKESVWTDYFRDLKLKRKRREKEIEERHRQSLLHELFPLQQTSSVSIMLNIMFPFHQIMSMNPWIKPKIVPKFPRKNKLSPRGFGMKP</sequence>
<dbReference type="EMBL" id="CAJPWZ010000273">
    <property type="protein sequence ID" value="CAG2188750.1"/>
    <property type="molecule type" value="Genomic_DNA"/>
</dbReference>
<evidence type="ECO:0000313" key="3">
    <source>
        <dbReference type="EMBL" id="CAG2188750.1"/>
    </source>
</evidence>
<gene>
    <name evidence="3" type="ORF">MEDL_4125</name>
</gene>
<keyword evidence="4" id="KW-1185">Reference proteome</keyword>
<comment type="caution">
    <text evidence="3">The sequence shown here is derived from an EMBL/GenBank/DDBJ whole genome shotgun (WGS) entry which is preliminary data.</text>
</comment>
<dbReference type="AlphaFoldDB" id="A0A8S3PY84"/>
<evidence type="ECO:0000256" key="2">
    <source>
        <dbReference type="SAM" id="SignalP"/>
    </source>
</evidence>
<name>A0A8S3PY84_MYTED</name>
<dbReference type="OrthoDB" id="6080914at2759"/>